<comment type="subcellular location">
    <subcellularLocation>
        <location evidence="1">Cytoplasm</location>
    </subcellularLocation>
</comment>
<evidence type="ECO:0000256" key="3">
    <source>
        <dbReference type="SAM" id="MobiDB-lite"/>
    </source>
</evidence>
<dbReference type="SMART" id="SM00543">
    <property type="entry name" value="MIF4G"/>
    <property type="match status" value="3"/>
</dbReference>
<feature type="region of interest" description="Disordered" evidence="3">
    <location>
        <begin position="1"/>
        <end position="158"/>
    </location>
</feature>
<feature type="compositionally biased region" description="Basic and acidic residues" evidence="3">
    <location>
        <begin position="427"/>
        <end position="438"/>
    </location>
</feature>
<dbReference type="EMBL" id="JAIPUX010005290">
    <property type="protein sequence ID" value="KAH0616435.1"/>
    <property type="molecule type" value="Genomic_DNA"/>
</dbReference>
<evidence type="ECO:0000313" key="5">
    <source>
        <dbReference type="EMBL" id="KAH0616435.1"/>
    </source>
</evidence>
<keyword evidence="2" id="KW-0963">Cytoplasm</keyword>
<feature type="region of interest" description="Disordered" evidence="3">
    <location>
        <begin position="488"/>
        <end position="515"/>
    </location>
</feature>
<dbReference type="SUPFAM" id="SSF48371">
    <property type="entry name" value="ARM repeat"/>
    <property type="match status" value="3"/>
</dbReference>
<feature type="region of interest" description="Disordered" evidence="3">
    <location>
        <begin position="550"/>
        <end position="579"/>
    </location>
</feature>
<feature type="compositionally biased region" description="Basic and acidic residues" evidence="3">
    <location>
        <begin position="1"/>
        <end position="145"/>
    </location>
</feature>
<gene>
    <name evidence="5" type="ORF">JD844_027528</name>
</gene>
<protein>
    <recommendedName>
        <fullName evidence="4">MIF4G domain-containing protein</fullName>
    </recommendedName>
</protein>
<dbReference type="Pfam" id="PF04050">
    <property type="entry name" value="Upf2"/>
    <property type="match status" value="1"/>
</dbReference>
<keyword evidence="6" id="KW-1185">Reference proteome</keyword>
<organism evidence="5 6">
    <name type="scientific">Phrynosoma platyrhinos</name>
    <name type="common">Desert horned lizard</name>
    <dbReference type="NCBI Taxonomy" id="52577"/>
    <lineage>
        <taxon>Eukaryota</taxon>
        <taxon>Metazoa</taxon>
        <taxon>Chordata</taxon>
        <taxon>Craniata</taxon>
        <taxon>Vertebrata</taxon>
        <taxon>Euteleostomi</taxon>
        <taxon>Lepidosauria</taxon>
        <taxon>Squamata</taxon>
        <taxon>Bifurcata</taxon>
        <taxon>Unidentata</taxon>
        <taxon>Episquamata</taxon>
        <taxon>Toxicofera</taxon>
        <taxon>Iguania</taxon>
        <taxon>Phrynosomatidae</taxon>
        <taxon>Phrynosomatinae</taxon>
        <taxon>Phrynosoma</taxon>
    </lineage>
</organism>
<feature type="compositionally biased region" description="Basic and acidic residues" evidence="3">
    <location>
        <begin position="488"/>
        <end position="513"/>
    </location>
</feature>
<dbReference type="PANTHER" id="PTHR12839:SF7">
    <property type="entry name" value="REGULATOR OF NONSENSE TRANSCRIPTS 2"/>
    <property type="match status" value="1"/>
</dbReference>
<dbReference type="Pfam" id="PF02854">
    <property type="entry name" value="MIF4G"/>
    <property type="match status" value="3"/>
</dbReference>
<dbReference type="InterPro" id="IPR007193">
    <property type="entry name" value="Upf2/Nmd2_C"/>
</dbReference>
<evidence type="ECO:0000256" key="2">
    <source>
        <dbReference type="ARBA" id="ARBA00022490"/>
    </source>
</evidence>
<feature type="domain" description="MIF4G" evidence="4">
    <location>
        <begin position="872"/>
        <end position="1085"/>
    </location>
</feature>
<dbReference type="PANTHER" id="PTHR12839">
    <property type="entry name" value="NONSENSE-MEDIATED MRNA DECAY PROTEIN 2 UP-FRAMESHIFT SUPPRESSOR 2"/>
    <property type="match status" value="1"/>
</dbReference>
<dbReference type="Gene3D" id="1.25.40.180">
    <property type="match status" value="3"/>
</dbReference>
<dbReference type="Gene3D" id="4.10.80.160">
    <property type="match status" value="1"/>
</dbReference>
<proteinExistence type="predicted"/>
<dbReference type="InterPro" id="IPR039762">
    <property type="entry name" value="Nmd2/UPF2"/>
</dbReference>
<feature type="domain" description="MIF4G" evidence="4">
    <location>
        <begin position="167"/>
        <end position="363"/>
    </location>
</feature>
<feature type="domain" description="MIF4G" evidence="4">
    <location>
        <begin position="677"/>
        <end position="857"/>
    </location>
</feature>
<evidence type="ECO:0000259" key="4">
    <source>
        <dbReference type="SMART" id="SM00543"/>
    </source>
</evidence>
<dbReference type="InterPro" id="IPR003890">
    <property type="entry name" value="MIF4G-like_typ-3"/>
</dbReference>
<comment type="caution">
    <text evidence="5">The sequence shown here is derived from an EMBL/GenBank/DDBJ whole genome shotgun (WGS) entry which is preliminary data.</text>
</comment>
<reference evidence="5 6" key="1">
    <citation type="journal article" date="2022" name="Gigascience">
        <title>A chromosome-level genome assembly and annotation of the desert horned lizard, Phrynosoma platyrhinos, provides insight into chromosomal rearrangements among reptiles.</title>
        <authorList>
            <person name="Koochekian N."/>
            <person name="Ascanio A."/>
            <person name="Farleigh K."/>
            <person name="Card D.C."/>
            <person name="Schield D.R."/>
            <person name="Castoe T.A."/>
            <person name="Jezkova T."/>
        </authorList>
    </citation>
    <scope>NUCLEOTIDE SEQUENCE [LARGE SCALE GENOMIC DNA]</scope>
    <source>
        <strain evidence="5">NK-2021</strain>
    </source>
</reference>
<feature type="region of interest" description="Disordered" evidence="3">
    <location>
        <begin position="1117"/>
        <end position="1198"/>
    </location>
</feature>
<dbReference type="Gene3D" id="6.10.250.770">
    <property type="match status" value="1"/>
</dbReference>
<dbReference type="InterPro" id="IPR016024">
    <property type="entry name" value="ARM-type_fold"/>
</dbReference>
<feature type="compositionally biased region" description="Acidic residues" evidence="3">
    <location>
        <begin position="1126"/>
        <end position="1175"/>
    </location>
</feature>
<feature type="region of interest" description="Disordered" evidence="3">
    <location>
        <begin position="424"/>
        <end position="446"/>
    </location>
</feature>
<sequence length="1369" mass="158209">MPAERKKSTSMEEKETSLSNKDKEFSDRRSVSSRDKPKEDVKLGVKREMLKPSEDKKKKLEEEKRKKEDKERKKKDDEKVKSEEEQKKKEEEEKQKLEEEEKMKQEEEVKRQQEEAAAQLKEKEEAHQLHQEAWERHQARKELRSKNQNASDSRPEENFFSRLDSSLKKNTAFVKKLKTITEQQRDSLSHDFNGLNLSKYIAEAVASIVEAKLKISDVNCAVHLCSLFHQRYADFAPSLLQVWKKHFEARKEEKMPNITKLRTDLRFIAELTIVGIFTDKEGLSLIYEQLKNIINADRESHTHVSVVISFCRHCGDDIAGLVPRKVKSAADKFNLSFPPSEIISPEKQQPFQNLLKEYFTSLTKHLKRDHRELQNIERQNRRILHSKGELSEDRHKQYEEFAMSYQKLLANSQSLADLLDENMPDLPQDKPVPEEHGPGIDIFTPGKPGEYDLEGGIWEDEDARNFYENLIDLKAFVPAILFKDNEKCSQNKDSSKDDSRAELKEAKENRDVSGTEDLELDLENLDINDDTLELDCGDEAEDLTKKLLDEQGKKQGADSTGAENSNGKQAARIEQEDEETSTGSHLKLIVDAFLQQLPNCVNRDLIDKVQLAAKMDNGEVNSNEGDKNKIMDVDKVENKKASSHALKKDKLKKGQGIIKSEVSKMAADPHVSEEIRREELKCIFLTSSESEIEENNRLVSQNAAAMDFCMNMNTKANRRKLVRALFIVPRQRLDLLPFYARLVGTLHPCMSDVAEDLCSMLKGDFRFHVRKKDQINIETKNKTVRFIGELAKFKMFSKNDTLHCLKVSLLYSFFWSRQVLPSFVCLQDQMMRKKQAMHLDARYVTMVENAYYYCNPPPAEKTVKKKRPPLQEYIRKLLYKDLSKVTTEKVLRQMRKLPWHDPEVKDYVICCMINIWNVKYNSIHCVANLLAGLVLYQEDVGIHVVDGVLEDIRLGMEVNQPKFNQRRISSAKFLGELYNYRMVESAVIFRTLYSFTSFGVNSDGTPSPLDPPEHLFRIRLVCTILDTCGQYFDRGSSKRKLDCFLVYFQRYVWWKKSLDVWTKDHPFPIDIDYMISDTLELLRPKIKLCSSLEESVRQVQELEREFLIKLGLVNDKDSKDSMTEGENLEEEEEEEEGGVDIEEQSGNESEINDPEEEEGSDNDDEEGEEEEEENTDYLTDSNKENETDEENTEVMIKGGGLKRVPCAEDEDFIQALDKMMLENLQQRSGESVKVHQLDVAIPLHLKSQLKKGPPLGGGEGESESGDTMPFVMLTRKGNKQQFKILNVPMSSQLAANHWNQQQAEQEERMRMKKLTLDINERQEQEDYQEMMQSLAQRPAPANTNRERRPRYQHPKGAPNADLIFKTGGR</sequence>
<accession>A0ABQ7SGG1</accession>
<feature type="compositionally biased region" description="Polar residues" evidence="3">
    <location>
        <begin position="557"/>
        <end position="568"/>
    </location>
</feature>
<evidence type="ECO:0000313" key="6">
    <source>
        <dbReference type="Proteomes" id="UP000826234"/>
    </source>
</evidence>
<name>A0ABQ7SGG1_PHRPL</name>
<evidence type="ECO:0000256" key="1">
    <source>
        <dbReference type="ARBA" id="ARBA00004496"/>
    </source>
</evidence>
<dbReference type="Proteomes" id="UP000826234">
    <property type="component" value="Unassembled WGS sequence"/>
</dbReference>
<feature type="region of interest" description="Disordered" evidence="3">
    <location>
        <begin position="1320"/>
        <end position="1369"/>
    </location>
</feature>